<dbReference type="Proteomes" id="UP000078454">
    <property type="component" value="Unassembled WGS sequence"/>
</dbReference>
<evidence type="ECO:0000313" key="2">
    <source>
        <dbReference type="Proteomes" id="UP000078454"/>
    </source>
</evidence>
<dbReference type="OrthoDB" id="2706506at2"/>
<protein>
    <recommendedName>
        <fullName evidence="3">Hydrolase</fullName>
    </recommendedName>
</protein>
<dbReference type="STRING" id="1850517.A8708_05135"/>
<organism evidence="1 2">
    <name type="scientific">Paenibacillus oryzisoli</name>
    <dbReference type="NCBI Taxonomy" id="1850517"/>
    <lineage>
        <taxon>Bacteria</taxon>
        <taxon>Bacillati</taxon>
        <taxon>Bacillota</taxon>
        <taxon>Bacilli</taxon>
        <taxon>Bacillales</taxon>
        <taxon>Paenibacillaceae</taxon>
        <taxon>Paenibacillus</taxon>
    </lineage>
</organism>
<sequence length="116" mass="13648">MSTLHTRFVSVSNQSLGREASMNEHLEVRGTEVEIEMLRQMLDQLKRDDELTQFRAPIPYKSADHDKATDQFNDDLLKLYQFIYNLGTEKTRAHISDMNILHKLQNTDYEDPGYER</sequence>
<proteinExistence type="predicted"/>
<comment type="caution">
    <text evidence="1">The sequence shown here is derived from an EMBL/GenBank/DDBJ whole genome shotgun (WGS) entry which is preliminary data.</text>
</comment>
<gene>
    <name evidence="1" type="ORF">A8708_05135</name>
</gene>
<dbReference type="EMBL" id="LYPB01000087">
    <property type="protein sequence ID" value="OAS14885.1"/>
    <property type="molecule type" value="Genomic_DNA"/>
</dbReference>
<dbReference type="AlphaFoldDB" id="A0A198A132"/>
<reference evidence="1 2" key="1">
    <citation type="submission" date="2016-05" db="EMBL/GenBank/DDBJ databases">
        <title>Paenibacillus sp. 1ZS3-15 nov., isolated from the rhizosphere soil.</title>
        <authorList>
            <person name="Zhang X.X."/>
            <person name="Zhang J."/>
        </authorList>
    </citation>
    <scope>NUCLEOTIDE SEQUENCE [LARGE SCALE GENOMIC DNA]</scope>
    <source>
        <strain evidence="1 2">1ZS3-15</strain>
    </source>
</reference>
<evidence type="ECO:0008006" key="3">
    <source>
        <dbReference type="Google" id="ProtNLM"/>
    </source>
</evidence>
<keyword evidence="2" id="KW-1185">Reference proteome</keyword>
<accession>A0A198A132</accession>
<evidence type="ECO:0000313" key="1">
    <source>
        <dbReference type="EMBL" id="OAS14885.1"/>
    </source>
</evidence>
<name>A0A198A132_9BACL</name>